<sequence>MWLFYLFCLSKFSFIPILNSISNFCCSP</sequence>
<protein>
    <submittedName>
        <fullName evidence="1">Uncharacterized protein</fullName>
    </submittedName>
</protein>
<proteinExistence type="predicted"/>
<evidence type="ECO:0000313" key="1">
    <source>
        <dbReference type="EMBL" id="MBX67403.1"/>
    </source>
</evidence>
<accession>A0A2P2QKA6</accession>
<reference evidence="1" key="1">
    <citation type="submission" date="2018-02" db="EMBL/GenBank/DDBJ databases">
        <title>Rhizophora mucronata_Transcriptome.</title>
        <authorList>
            <person name="Meera S.P."/>
            <person name="Sreeshan A."/>
            <person name="Augustine A."/>
        </authorList>
    </citation>
    <scope>NUCLEOTIDE SEQUENCE</scope>
    <source>
        <tissue evidence="1">Leaf</tissue>
    </source>
</reference>
<name>A0A2P2QKA6_RHIMU</name>
<dbReference type="AlphaFoldDB" id="A0A2P2QKA6"/>
<organism evidence="1">
    <name type="scientific">Rhizophora mucronata</name>
    <name type="common">Asiatic mangrove</name>
    <dbReference type="NCBI Taxonomy" id="61149"/>
    <lineage>
        <taxon>Eukaryota</taxon>
        <taxon>Viridiplantae</taxon>
        <taxon>Streptophyta</taxon>
        <taxon>Embryophyta</taxon>
        <taxon>Tracheophyta</taxon>
        <taxon>Spermatophyta</taxon>
        <taxon>Magnoliopsida</taxon>
        <taxon>eudicotyledons</taxon>
        <taxon>Gunneridae</taxon>
        <taxon>Pentapetalae</taxon>
        <taxon>rosids</taxon>
        <taxon>fabids</taxon>
        <taxon>Malpighiales</taxon>
        <taxon>Rhizophoraceae</taxon>
        <taxon>Rhizophora</taxon>
    </lineage>
</organism>
<dbReference type="EMBL" id="GGEC01086919">
    <property type="protein sequence ID" value="MBX67403.1"/>
    <property type="molecule type" value="Transcribed_RNA"/>
</dbReference>